<dbReference type="AlphaFoldDB" id="A0A835VY63"/>
<dbReference type="EMBL" id="JAEHOC010000022">
    <property type="protein sequence ID" value="KAG2432250.1"/>
    <property type="molecule type" value="Genomic_DNA"/>
</dbReference>
<reference evidence="1" key="1">
    <citation type="journal article" date="2020" name="bioRxiv">
        <title>Comparative genomics of Chlamydomonas.</title>
        <authorList>
            <person name="Craig R.J."/>
            <person name="Hasan A.R."/>
            <person name="Ness R.W."/>
            <person name="Keightley P.D."/>
        </authorList>
    </citation>
    <scope>NUCLEOTIDE SEQUENCE</scope>
    <source>
        <strain evidence="1">SAG 7.73</strain>
    </source>
</reference>
<evidence type="ECO:0000313" key="1">
    <source>
        <dbReference type="EMBL" id="KAG2432250.1"/>
    </source>
</evidence>
<name>A0A835VY63_CHLIN</name>
<accession>A0A835VY63</accession>
<protein>
    <submittedName>
        <fullName evidence="1">Uncharacterized protein</fullName>
    </submittedName>
</protein>
<sequence length="646" mass="67912">MSYIKQHGASAGPERFEAESVAGFLRLLHAADAFPRGGLYTGYYALQAAVRYERFWTTLVGRQRQGVAGAPVLPPLDVAFAWLVHRQDPAGYQAAMRALGVERPHPVNPDQAFGFSVDRRDRAAWKEVAGAAHGMWPPPAPGSAADVYNVVNTRGKPAVVYYVAGLANSMGHFSRLLHTWLRPQFLDTTFLDRAWGRYVKFLRLHAAYPQEVLVPAADVALLWHTHLGLSEKYEEMCRSMFRALPYQQQLWPPGYLNLPPPQLSAAYSRTAALYTAAYGGEPYADADTAWLGHQMPYPLAAPHSPVAPFLVCLDANPQQASQQAAVARAYAAVRLMAPPMHPAGTSAVPRAGAHALFLAWLAARRAAQYCEGGACCCASTGAVHKKAVSTAVAAVVSCAYFLDLPATSKHPYLKAIYPRHGLWQQQAGPKAGVAYGAVTVNVLAVNAQQQLVSSYNGAATTAAFSSADPERLLGPSQQHLLAGLGQLLDTTAGAATAAAPGVGRGGASVLWSILASQKRRQQAQTLCQKAWARAQSKDVGRMQRKYQHRRFNASDDGVYYYGTTDYYNAGWLYYASGADGSAFDDPGRDAATGVLIGGGGGDGGGGGWFGGGDGGGGWFGGGDGGGGGGGCGGGGGGCGCGGGGGC</sequence>
<evidence type="ECO:0000313" key="2">
    <source>
        <dbReference type="Proteomes" id="UP000650467"/>
    </source>
</evidence>
<dbReference type="InterPro" id="IPR009836">
    <property type="entry name" value="GRDP-like"/>
</dbReference>
<dbReference type="Proteomes" id="UP000650467">
    <property type="component" value="Unassembled WGS sequence"/>
</dbReference>
<gene>
    <name evidence="1" type="ORF">HXX76_009168</name>
</gene>
<dbReference type="PANTHER" id="PTHR34365">
    <property type="entry name" value="ENOLASE (DUF1399)"/>
    <property type="match status" value="1"/>
</dbReference>
<keyword evidence="2" id="KW-1185">Reference proteome</keyword>
<dbReference type="OrthoDB" id="537826at2759"/>
<dbReference type="PANTHER" id="PTHR34365:SF7">
    <property type="entry name" value="GLYCINE-RICH DOMAIN-CONTAINING PROTEIN 1"/>
    <property type="match status" value="1"/>
</dbReference>
<comment type="caution">
    <text evidence="1">The sequence shown here is derived from an EMBL/GenBank/DDBJ whole genome shotgun (WGS) entry which is preliminary data.</text>
</comment>
<proteinExistence type="predicted"/>
<organism evidence="1 2">
    <name type="scientific">Chlamydomonas incerta</name>
    <dbReference type="NCBI Taxonomy" id="51695"/>
    <lineage>
        <taxon>Eukaryota</taxon>
        <taxon>Viridiplantae</taxon>
        <taxon>Chlorophyta</taxon>
        <taxon>core chlorophytes</taxon>
        <taxon>Chlorophyceae</taxon>
        <taxon>CS clade</taxon>
        <taxon>Chlamydomonadales</taxon>
        <taxon>Chlamydomonadaceae</taxon>
        <taxon>Chlamydomonas</taxon>
    </lineage>
</organism>
<dbReference type="Pfam" id="PF07173">
    <property type="entry name" value="GRDP-like"/>
    <property type="match status" value="1"/>
</dbReference>